<reference evidence="1" key="1">
    <citation type="submission" date="2023-03" db="EMBL/GenBank/DDBJ databases">
        <title>Chromosome-scale reference genome and RAD-based genetic map of yellow starthistle (Centaurea solstitialis) reveal putative structural variation and QTLs associated with invader traits.</title>
        <authorList>
            <person name="Reatini B."/>
            <person name="Cang F.A."/>
            <person name="Jiang Q."/>
            <person name="Mckibben M.T.W."/>
            <person name="Barker M.S."/>
            <person name="Rieseberg L.H."/>
            <person name="Dlugosch K.M."/>
        </authorList>
    </citation>
    <scope>NUCLEOTIDE SEQUENCE</scope>
    <source>
        <strain evidence="1">CAN-66</strain>
        <tissue evidence="1">Leaf</tissue>
    </source>
</reference>
<gene>
    <name evidence="1" type="ORF">OSB04_006691</name>
</gene>
<organism evidence="1 2">
    <name type="scientific">Centaurea solstitialis</name>
    <name type="common">yellow star-thistle</name>
    <dbReference type="NCBI Taxonomy" id="347529"/>
    <lineage>
        <taxon>Eukaryota</taxon>
        <taxon>Viridiplantae</taxon>
        <taxon>Streptophyta</taxon>
        <taxon>Embryophyta</taxon>
        <taxon>Tracheophyta</taxon>
        <taxon>Spermatophyta</taxon>
        <taxon>Magnoliopsida</taxon>
        <taxon>eudicotyledons</taxon>
        <taxon>Gunneridae</taxon>
        <taxon>Pentapetalae</taxon>
        <taxon>asterids</taxon>
        <taxon>campanulids</taxon>
        <taxon>Asterales</taxon>
        <taxon>Asteraceae</taxon>
        <taxon>Carduoideae</taxon>
        <taxon>Cardueae</taxon>
        <taxon>Centaureinae</taxon>
        <taxon>Centaurea</taxon>
    </lineage>
</organism>
<dbReference type="Pfam" id="PF14223">
    <property type="entry name" value="Retrotran_gag_2"/>
    <property type="match status" value="1"/>
</dbReference>
<proteinExistence type="predicted"/>
<evidence type="ECO:0008006" key="3">
    <source>
        <dbReference type="Google" id="ProtNLM"/>
    </source>
</evidence>
<dbReference type="PANTHER" id="PTHR48475:SF2">
    <property type="entry name" value="RIBONUCLEASE H"/>
    <property type="match status" value="1"/>
</dbReference>
<sequence length="331" mass="39270">MTYLKIVKENIARFENFSIEQIPRDQNVQADALANLGSAFNEPTMENIPIIHLMTPTIEMKETVQMNEEVYNWSLDIWNYLKYDQLPENKMEARKIRFQASRYTIFKDQLYKRSITELILRCITSKGQMNNLCYRVDMGFWHIVSHFFGDYFWCIGLRRFSRLFLWLRALISRDYLNRPTFNVQDWTTCQDPKGLVRVPGTTTTTEEPEHYQPKVQTEWDDQDKELVSRTPKCKRMLIIALPNDIFMSLHHCISSQDLWSKLLRQLERGVTTLKNNRTMCINEYHEFKAKEGESLKDTYSRFNILISKCRRTCVIRTNEDNNTLVLNSLGT</sequence>
<accession>A0AA38WSU5</accession>
<dbReference type="PANTHER" id="PTHR48475">
    <property type="entry name" value="RIBONUCLEASE H"/>
    <property type="match status" value="1"/>
</dbReference>
<keyword evidence="2" id="KW-1185">Reference proteome</keyword>
<name>A0AA38WSU5_9ASTR</name>
<protein>
    <recommendedName>
        <fullName evidence="3">RNase H type-1 domain-containing protein</fullName>
    </recommendedName>
</protein>
<evidence type="ECO:0000313" key="2">
    <source>
        <dbReference type="Proteomes" id="UP001172457"/>
    </source>
</evidence>
<dbReference type="Proteomes" id="UP001172457">
    <property type="component" value="Chromosome 2"/>
</dbReference>
<dbReference type="AlphaFoldDB" id="A0AA38WSU5"/>
<comment type="caution">
    <text evidence="1">The sequence shown here is derived from an EMBL/GenBank/DDBJ whole genome shotgun (WGS) entry which is preliminary data.</text>
</comment>
<dbReference type="EMBL" id="JARYMX010000002">
    <property type="protein sequence ID" value="KAJ9561531.1"/>
    <property type="molecule type" value="Genomic_DNA"/>
</dbReference>
<evidence type="ECO:0000313" key="1">
    <source>
        <dbReference type="EMBL" id="KAJ9561531.1"/>
    </source>
</evidence>